<protein>
    <submittedName>
        <fullName evidence="2">Uncharacterized protein</fullName>
    </submittedName>
</protein>
<keyword evidence="1" id="KW-0812">Transmembrane</keyword>
<feature type="transmembrane region" description="Helical" evidence="1">
    <location>
        <begin position="220"/>
        <end position="247"/>
    </location>
</feature>
<proteinExistence type="predicted"/>
<evidence type="ECO:0000256" key="1">
    <source>
        <dbReference type="SAM" id="Phobius"/>
    </source>
</evidence>
<dbReference type="GeneID" id="64666366"/>
<gene>
    <name evidence="2" type="ORF">F5891DRAFT_507610</name>
</gene>
<feature type="transmembrane region" description="Helical" evidence="1">
    <location>
        <begin position="259"/>
        <end position="279"/>
    </location>
</feature>
<feature type="transmembrane region" description="Helical" evidence="1">
    <location>
        <begin position="180"/>
        <end position="200"/>
    </location>
</feature>
<name>A0AAD4HIK8_9AGAM</name>
<dbReference type="RefSeq" id="XP_041223413.1">
    <property type="nucleotide sequence ID" value="XM_041372068.1"/>
</dbReference>
<dbReference type="AlphaFoldDB" id="A0AAD4HIK8"/>
<keyword evidence="3" id="KW-1185">Reference proteome</keyword>
<reference evidence="2" key="1">
    <citation type="journal article" date="2020" name="New Phytol.">
        <title>Comparative genomics reveals dynamic genome evolution in host specialist ectomycorrhizal fungi.</title>
        <authorList>
            <person name="Lofgren L.A."/>
            <person name="Nguyen N.H."/>
            <person name="Vilgalys R."/>
            <person name="Ruytinx J."/>
            <person name="Liao H.L."/>
            <person name="Branco S."/>
            <person name="Kuo A."/>
            <person name="LaButti K."/>
            <person name="Lipzen A."/>
            <person name="Andreopoulos W."/>
            <person name="Pangilinan J."/>
            <person name="Riley R."/>
            <person name="Hundley H."/>
            <person name="Na H."/>
            <person name="Barry K."/>
            <person name="Grigoriev I.V."/>
            <person name="Stajich J.E."/>
            <person name="Kennedy P.G."/>
        </authorList>
    </citation>
    <scope>NUCLEOTIDE SEQUENCE</scope>
    <source>
        <strain evidence="2">FC203</strain>
    </source>
</reference>
<keyword evidence="1" id="KW-1133">Transmembrane helix</keyword>
<keyword evidence="1" id="KW-0472">Membrane</keyword>
<feature type="transmembrane region" description="Helical" evidence="1">
    <location>
        <begin position="143"/>
        <end position="160"/>
    </location>
</feature>
<accession>A0AAD4HIK8</accession>
<evidence type="ECO:0000313" key="3">
    <source>
        <dbReference type="Proteomes" id="UP001195769"/>
    </source>
</evidence>
<organism evidence="2 3">
    <name type="scientific">Suillus fuscotomentosus</name>
    <dbReference type="NCBI Taxonomy" id="1912939"/>
    <lineage>
        <taxon>Eukaryota</taxon>
        <taxon>Fungi</taxon>
        <taxon>Dikarya</taxon>
        <taxon>Basidiomycota</taxon>
        <taxon>Agaricomycotina</taxon>
        <taxon>Agaricomycetes</taxon>
        <taxon>Agaricomycetidae</taxon>
        <taxon>Boletales</taxon>
        <taxon>Suillineae</taxon>
        <taxon>Suillaceae</taxon>
        <taxon>Suillus</taxon>
    </lineage>
</organism>
<dbReference type="Proteomes" id="UP001195769">
    <property type="component" value="Unassembled WGS sequence"/>
</dbReference>
<comment type="caution">
    <text evidence="2">The sequence shown here is derived from an EMBL/GenBank/DDBJ whole genome shotgun (WGS) entry which is preliminary data.</text>
</comment>
<evidence type="ECO:0000313" key="2">
    <source>
        <dbReference type="EMBL" id="KAG1897837.1"/>
    </source>
</evidence>
<sequence length="320" mass="35796">MTEAANEDCFVYSPALLAAEFLPRVSIPGGTAYMLVLYKYAYHTMVHYSQHLPISSMSLMTTTSPTSSHYDNSWCAPPKHVFSRGCYKLLCMIAISRSSVEHWEELRQNSIRSRQDPEVYQRSSTEEQWEKHKKMVIARFQNMNITAGLVLTSSTVFMTTNPPIELLVPYTNHVSYTLEVFSFVAALISLIVGTSVVIIYDPCYAHADILESFKESRLRLICCLMLMAFPSLALVASTLALMAAVFIAGITSDKVFMKAMSAVTCVIIYILLMVAFYVFNTPLKKVARYNAHATDMLEVDSRGGSLRHRQAASLEGGSPY</sequence>
<dbReference type="EMBL" id="JABBWK010000043">
    <property type="protein sequence ID" value="KAG1897837.1"/>
    <property type="molecule type" value="Genomic_DNA"/>
</dbReference>